<keyword evidence="2" id="KW-1185">Reference proteome</keyword>
<feature type="domain" description="Reverse transcriptase" evidence="1">
    <location>
        <begin position="103"/>
        <end position="431"/>
    </location>
</feature>
<dbReference type="Pfam" id="PF00078">
    <property type="entry name" value="RVT_1"/>
    <property type="match status" value="1"/>
</dbReference>
<dbReference type="PANTHER" id="PTHR33116">
    <property type="entry name" value="REVERSE TRANSCRIPTASE ZINC-BINDING DOMAIN-CONTAINING PROTEIN-RELATED-RELATED"/>
    <property type="match status" value="1"/>
</dbReference>
<organism evidence="2 3">
    <name type="scientific">Arachis duranensis</name>
    <name type="common">Wild peanut</name>
    <dbReference type="NCBI Taxonomy" id="130453"/>
    <lineage>
        <taxon>Eukaryota</taxon>
        <taxon>Viridiplantae</taxon>
        <taxon>Streptophyta</taxon>
        <taxon>Embryophyta</taxon>
        <taxon>Tracheophyta</taxon>
        <taxon>Spermatophyta</taxon>
        <taxon>Magnoliopsida</taxon>
        <taxon>eudicotyledons</taxon>
        <taxon>Gunneridae</taxon>
        <taxon>Pentapetalae</taxon>
        <taxon>rosids</taxon>
        <taxon>fabids</taxon>
        <taxon>Fabales</taxon>
        <taxon>Fabaceae</taxon>
        <taxon>Papilionoideae</taxon>
        <taxon>50 kb inversion clade</taxon>
        <taxon>dalbergioids sensu lato</taxon>
        <taxon>Dalbergieae</taxon>
        <taxon>Pterocarpus clade</taxon>
        <taxon>Arachis</taxon>
    </lineage>
</organism>
<name>A0A6P4CPZ7_ARADU</name>
<evidence type="ECO:0000313" key="2">
    <source>
        <dbReference type="Proteomes" id="UP000515211"/>
    </source>
</evidence>
<dbReference type="AlphaFoldDB" id="A0A6P4CPZ7"/>
<dbReference type="Proteomes" id="UP000515211">
    <property type="component" value="Chromosome 3"/>
</dbReference>
<reference evidence="2" key="1">
    <citation type="journal article" date="2016" name="Nat. Genet.">
        <title>The genome sequences of Arachis duranensis and Arachis ipaensis, the diploid ancestors of cultivated peanut.</title>
        <authorList>
            <person name="Bertioli D.J."/>
            <person name="Cannon S.B."/>
            <person name="Froenicke L."/>
            <person name="Huang G."/>
            <person name="Farmer A.D."/>
            <person name="Cannon E.K."/>
            <person name="Liu X."/>
            <person name="Gao D."/>
            <person name="Clevenger J."/>
            <person name="Dash S."/>
            <person name="Ren L."/>
            <person name="Moretzsohn M.C."/>
            <person name="Shirasawa K."/>
            <person name="Huang W."/>
            <person name="Vidigal B."/>
            <person name="Abernathy B."/>
            <person name="Chu Y."/>
            <person name="Niederhuth C.E."/>
            <person name="Umale P."/>
            <person name="Araujo A.C."/>
            <person name="Kozik A."/>
            <person name="Kim K.D."/>
            <person name="Burow M.D."/>
            <person name="Varshney R.K."/>
            <person name="Wang X."/>
            <person name="Zhang X."/>
            <person name="Barkley N."/>
            <person name="Guimaraes P.M."/>
            <person name="Isobe S."/>
            <person name="Guo B."/>
            <person name="Liao B."/>
            <person name="Stalker H.T."/>
            <person name="Schmitz R.J."/>
            <person name="Scheffler B.E."/>
            <person name="Leal-Bertioli S.C."/>
            <person name="Xun X."/>
            <person name="Jackson S.A."/>
            <person name="Michelmore R."/>
            <person name="Ozias-Akins P."/>
        </authorList>
    </citation>
    <scope>NUCLEOTIDE SEQUENCE [LARGE SCALE GENOMIC DNA]</scope>
    <source>
        <strain evidence="2">cv. V14167</strain>
    </source>
</reference>
<dbReference type="GeneID" id="107479150"/>
<protein>
    <submittedName>
        <fullName evidence="3">Uncharacterized protein LOC107479150</fullName>
    </submittedName>
</protein>
<dbReference type="PANTHER" id="PTHR33116:SF78">
    <property type="entry name" value="OS12G0587133 PROTEIN"/>
    <property type="match status" value="1"/>
</dbReference>
<dbReference type="InterPro" id="IPR043502">
    <property type="entry name" value="DNA/RNA_pol_sf"/>
</dbReference>
<dbReference type="KEGG" id="adu:107479150"/>
<accession>A0A6P4CPZ7</accession>
<dbReference type="RefSeq" id="XP_015954786.1">
    <property type="nucleotide sequence ID" value="XM_016099300.1"/>
</dbReference>
<evidence type="ECO:0000313" key="3">
    <source>
        <dbReference type="RefSeq" id="XP_015954786.1"/>
    </source>
</evidence>
<proteinExistence type="predicted"/>
<gene>
    <name evidence="3" type="primary">LOC107479150</name>
</gene>
<dbReference type="SUPFAM" id="SSF56672">
    <property type="entry name" value="DNA/RNA polymerases"/>
    <property type="match status" value="1"/>
</dbReference>
<reference evidence="3" key="2">
    <citation type="submission" date="2025-08" db="UniProtKB">
        <authorList>
            <consortium name="RefSeq"/>
        </authorList>
    </citation>
    <scope>IDENTIFICATION</scope>
    <source>
        <tissue evidence="3">Whole plant</tissue>
    </source>
</reference>
<dbReference type="PROSITE" id="PS50878">
    <property type="entry name" value="RT_POL"/>
    <property type="match status" value="1"/>
</dbReference>
<evidence type="ECO:0000259" key="1">
    <source>
        <dbReference type="PROSITE" id="PS50878"/>
    </source>
</evidence>
<sequence>MVKEEWRELGNMQFLEKMKALIKRFKEEIKKVDDMVSSGHYDGTLEARRRALVRCCEKWYVRQDVHWKQMSRSRHAKEMDRNTKYFLHVASARRQYNRIESLQINGRTVRNQARIKVAIRDFYKRLYHQEESPKVSFRDRLVNRLEREEAESLEVLPTVEEVKEAVWDCESSKAPGSDGYNMNFIKNCWNEIGTEFTTAVINFFETAKLLADSNITWVALAPKFVGAKEIKDLRPISMRLKQKKKASAIIKLDFQKAYDRVKWCFVDTVLENMGFGRTWRAWVKECVTSASISILINGSPSKPFKMERGLRQGDPLSLFLFVLVVDVLNRMIGEAVRNGRISPLLVERDNIELSHLQFADDTILFCPPEEGTVRNYKRLLRCFELISGLSINFEKSNLIPVNCSQEWVSRMCQLLGCQEAILPVKYLGISLGANPWLVKTWKPVLDKIEEKLSLWKAKVLSKAGKLVLIKSVINSLPVYYLSLYKMPSAVARRIITLQRRFLWGKDDGQPRMALVKWELVQAPKKLGGLGVGDAVVRNTALLFKWWWRFSKEDCPLWKKIVCSCNSLNPNHLLSTQTLPKRGGPWRDICQVQIKEQHVRQKMIDGLALEVLQEQTLDEELHNYRFTKDIWKGIVPPRVELFTWCGVRGSQLLVRGGLHQSGVVNNSMLLMAMPEMTYELTSCF</sequence>
<dbReference type="InterPro" id="IPR000477">
    <property type="entry name" value="RT_dom"/>
</dbReference>